<dbReference type="Gene3D" id="3.40.50.12580">
    <property type="match status" value="1"/>
</dbReference>
<dbReference type="Proteomes" id="UP001213972">
    <property type="component" value="Chromosome"/>
</dbReference>
<dbReference type="EMBL" id="CP119321">
    <property type="protein sequence ID" value="WEK14659.1"/>
    <property type="molecule type" value="Genomic_DNA"/>
</dbReference>
<keyword evidence="4" id="KW-0808">Transferase</keyword>
<dbReference type="GO" id="GO:0019350">
    <property type="term" value="P:teichoic acid biosynthetic process"/>
    <property type="evidence" value="ECO:0007669"/>
    <property type="project" value="UniProtKB-KW"/>
</dbReference>
<proteinExistence type="inferred from homology"/>
<dbReference type="Gene3D" id="3.40.50.11820">
    <property type="match status" value="1"/>
</dbReference>
<evidence type="ECO:0000256" key="4">
    <source>
        <dbReference type="ARBA" id="ARBA00022679"/>
    </source>
</evidence>
<evidence type="ECO:0000256" key="1">
    <source>
        <dbReference type="ARBA" id="ARBA00004202"/>
    </source>
</evidence>
<dbReference type="InterPro" id="IPR043149">
    <property type="entry name" value="TagF_N"/>
</dbReference>
<dbReference type="InterPro" id="IPR051612">
    <property type="entry name" value="Teichoic_Acid_Biosynth"/>
</dbReference>
<keyword evidence="6" id="KW-0472">Membrane</keyword>
<reference evidence="7" key="1">
    <citation type="submission" date="2023-03" db="EMBL/GenBank/DDBJ databases">
        <title>Andean soil-derived lignocellulolytic bacterial consortium as a source of novel taxa and putative plastic-active enzymes.</title>
        <authorList>
            <person name="Diaz-Garcia L."/>
            <person name="Chuvochina M."/>
            <person name="Feuerriegel G."/>
            <person name="Bunk B."/>
            <person name="Sproer C."/>
            <person name="Streit W.R."/>
            <person name="Rodriguez L.M."/>
            <person name="Overmann J."/>
            <person name="Jimenez D.J."/>
        </authorList>
    </citation>
    <scope>NUCLEOTIDE SEQUENCE</scope>
    <source>
        <strain evidence="7">MAG 4610</strain>
    </source>
</reference>
<dbReference type="PANTHER" id="PTHR37316:SF3">
    <property type="entry name" value="TEICHOIC ACID GLYCEROL-PHOSPHATE TRANSFERASE"/>
    <property type="match status" value="1"/>
</dbReference>
<protein>
    <submittedName>
        <fullName evidence="7">CDP-glycerol glycerophosphotransferase family protein</fullName>
    </submittedName>
</protein>
<dbReference type="InterPro" id="IPR007554">
    <property type="entry name" value="Glycerophosphate_synth"/>
</dbReference>
<dbReference type="Pfam" id="PF04464">
    <property type="entry name" value="Glyphos_transf"/>
    <property type="match status" value="1"/>
</dbReference>
<dbReference type="GO" id="GO:0005886">
    <property type="term" value="C:plasma membrane"/>
    <property type="evidence" value="ECO:0007669"/>
    <property type="project" value="UniProtKB-SubCell"/>
</dbReference>
<dbReference type="InterPro" id="IPR043148">
    <property type="entry name" value="TagF_C"/>
</dbReference>
<gene>
    <name evidence="7" type="ORF">P0Y48_05505</name>
</gene>
<evidence type="ECO:0000256" key="6">
    <source>
        <dbReference type="ARBA" id="ARBA00023136"/>
    </source>
</evidence>
<evidence type="ECO:0000256" key="5">
    <source>
        <dbReference type="ARBA" id="ARBA00022944"/>
    </source>
</evidence>
<dbReference type="AlphaFoldDB" id="A0AAJ6B509"/>
<keyword evidence="3" id="KW-1003">Cell membrane</keyword>
<organism evidence="7 8">
    <name type="scientific">Candidatus Microbacterium phytovorans</name>
    <dbReference type="NCBI Taxonomy" id="3121374"/>
    <lineage>
        <taxon>Bacteria</taxon>
        <taxon>Bacillati</taxon>
        <taxon>Actinomycetota</taxon>
        <taxon>Actinomycetes</taxon>
        <taxon>Micrococcales</taxon>
        <taxon>Microbacteriaceae</taxon>
        <taxon>Microbacterium</taxon>
    </lineage>
</organism>
<dbReference type="GO" id="GO:0047355">
    <property type="term" value="F:CDP-glycerol glycerophosphotransferase activity"/>
    <property type="evidence" value="ECO:0007669"/>
    <property type="project" value="InterPro"/>
</dbReference>
<evidence type="ECO:0000313" key="8">
    <source>
        <dbReference type="Proteomes" id="UP001213972"/>
    </source>
</evidence>
<evidence type="ECO:0000256" key="3">
    <source>
        <dbReference type="ARBA" id="ARBA00022475"/>
    </source>
</evidence>
<keyword evidence="5" id="KW-0777">Teichoic acid biosynthesis</keyword>
<dbReference type="PANTHER" id="PTHR37316">
    <property type="entry name" value="TEICHOIC ACID GLYCEROL-PHOSPHATE PRIMASE"/>
    <property type="match status" value="1"/>
</dbReference>
<comment type="subcellular location">
    <subcellularLocation>
        <location evidence="1">Cell membrane</location>
        <topology evidence="1">Peripheral membrane protein</topology>
    </subcellularLocation>
</comment>
<dbReference type="SUPFAM" id="SSF53756">
    <property type="entry name" value="UDP-Glycosyltransferase/glycogen phosphorylase"/>
    <property type="match status" value="1"/>
</dbReference>
<sequence length="493" mass="55039">MIRARFAEGPVLELHGSGARPAVELRGPRASVSAAVTGRGKTWRAVVPLRAARWGSDPLPLPAGRYSLRVSADDGTVLPVDVDLPLAQLGLLRASLHDGHVEIGPPIDPAYDSGEGQDALERRYATRPLGLEEAVFFESFYGRNASCNPLAIDRELTRVLPGLVRYWSVADLSVAVPEGAIPVVEGSPEWWRARGAARLLVVNDWLRRRFVRRPGQVVLQTWHGTPLKRLALHRPGFHLRRAVAVLREARRWNVLLAQNPYAAGILRGAYAFRRRPVWIEGYPRNDVLVRGDGADVRGQLGLGEDDRVLLYAPTWRDDRDQVVDFLDLQRLAAATGTVVLVRGHSRTLSAGEDATTRGGDVGDAGDRRRPRVIDVTSYPDVSRLLLVADMLVTDYSSVMFDFTVTGKPIYFFAPDLDHYRGELRGFYFDLERHAPGPLTATQEQLEAAILDGDVEQRYLDRYASWRERFNARDDGHAAERVVARLLDQKYLTR</sequence>
<accession>A0AAJ6B509</accession>
<comment type="similarity">
    <text evidence="2">Belongs to the CDP-glycerol glycerophosphotransferase family.</text>
</comment>
<name>A0AAJ6B509_9MICO</name>
<evidence type="ECO:0000313" key="7">
    <source>
        <dbReference type="EMBL" id="WEK14659.1"/>
    </source>
</evidence>
<evidence type="ECO:0000256" key="2">
    <source>
        <dbReference type="ARBA" id="ARBA00010488"/>
    </source>
</evidence>